<comment type="caution">
    <text evidence="2">The sequence shown here is derived from an EMBL/GenBank/DDBJ whole genome shotgun (WGS) entry which is preliminary data.</text>
</comment>
<dbReference type="OrthoDB" id="273562at2759"/>
<keyword evidence="3" id="KW-1185">Reference proteome</keyword>
<feature type="region of interest" description="Disordered" evidence="1">
    <location>
        <begin position="502"/>
        <end position="525"/>
    </location>
</feature>
<name>A0A836KGA5_LEIEN</name>
<evidence type="ECO:0000313" key="3">
    <source>
        <dbReference type="Proteomes" id="UP000674179"/>
    </source>
</evidence>
<feature type="compositionally biased region" description="Low complexity" evidence="1">
    <location>
        <begin position="502"/>
        <end position="516"/>
    </location>
</feature>
<dbReference type="RefSeq" id="XP_067689708.1">
    <property type="nucleotide sequence ID" value="XM_067833605.1"/>
</dbReference>
<proteinExistence type="predicted"/>
<feature type="region of interest" description="Disordered" evidence="1">
    <location>
        <begin position="1116"/>
        <end position="1140"/>
    </location>
</feature>
<feature type="compositionally biased region" description="Low complexity" evidence="1">
    <location>
        <begin position="134"/>
        <end position="145"/>
    </location>
</feature>
<reference evidence="2 3" key="1">
    <citation type="submission" date="2021-02" db="EMBL/GenBank/DDBJ databases">
        <title>Leishmania (Mundinia) enrietti genome sequencing and assembly.</title>
        <authorList>
            <person name="Almutairi H."/>
            <person name="Gatherer D."/>
        </authorList>
    </citation>
    <scope>NUCLEOTIDE SEQUENCE [LARGE SCALE GENOMIC DNA]</scope>
    <source>
        <strain evidence="2">CUR178</strain>
    </source>
</reference>
<feature type="region of interest" description="Disordered" evidence="1">
    <location>
        <begin position="1590"/>
        <end position="1609"/>
    </location>
</feature>
<evidence type="ECO:0000313" key="2">
    <source>
        <dbReference type="EMBL" id="KAG5469700.1"/>
    </source>
</evidence>
<organism evidence="2 3">
    <name type="scientific">Leishmania enriettii</name>
    <dbReference type="NCBI Taxonomy" id="5663"/>
    <lineage>
        <taxon>Eukaryota</taxon>
        <taxon>Discoba</taxon>
        <taxon>Euglenozoa</taxon>
        <taxon>Kinetoplastea</taxon>
        <taxon>Metakinetoplastina</taxon>
        <taxon>Trypanosomatida</taxon>
        <taxon>Trypanosomatidae</taxon>
        <taxon>Leishmaniinae</taxon>
        <taxon>Leishmania</taxon>
    </lineage>
</organism>
<sequence length="1760" mass="188278">MAVCFHMPFMQQSRVWRKSITEVTCRCSTAARLPWNQRRSCASFARILQPSAIPLASSPPLHDTVAAAPLKATREDFAAAFARATADAVHDHLLQGGSRATPLQGSGHLSAWTEYLVGLRDVPPSNPFGAPRESGSALMSGISSSSRESPLTSGFVGSQGVFVRHVFDDVKETTLYATVRPPEAFLRPEQATTDSTFEGGFPWHLMPLSAALKDMEAVLQDMLMQEQQGRAKRGSDVLPASSAVTFWRAMLEQAFLAQYCALAVLQDGDLAAPGRPQHWLLNIYPHDYSRQPAGLRGRLERGIRALLCASAYTLHIHWEQYMARHSPTDSAAQVLGLEFVMLWWWANPDQMTVELSLPGGRLPPPTLQSLRQRGSLEEATVQGWRGDDRPSSPSTRPAADTSIALPSVEHHLQHYLAHHFGSGGADAGTHPQSELQMWQQRRRRALLCDGGFLSPAAVFPPAYLDALRTRVAHVRHRKNLITCPLFPRLIEVALAVGTSDTATSNAGGASASATHSTQRKPRSAAARRGREIALQLCHEWLWPVICGRAPCLTIPSTGHPLRCSGAAVAHAPLHAAPMEAVEDWAVLMAAVAAVSQVRGNLLALRRAGGSSVRGRPDGVHCATLPKVSGGDTEEPTVAISESGISLAHVRDHLYMPLVRALLISPAGAPSLDGERALVDCGATVPDDMPGWLALVFTRVSACFEEAGMLQRDVALQPATPARLWCLLFHCLCDTFPNVFHSGNTVTVMWTLLALEGVCTLPSLYYGTYRVTNVSKAQTMSAWWNTLAASSSFEVRATERAGLMTLPRCADESEAAAACSLCPRSERCQRTAFVLSTAVVDASASDSGPKRAGIGGSSAHVWHGRRPGTMTSLPSFASAPAPELPLQVSSPAALAQAQAHLASCAELSEEVVAISIEIFRRYARLPVLVPGAELLPSIEPAASVADVGEVGNGRSHCRSSAEAVSLRHQGHPSLLVLLRLLQVAALFGEVGNTASDSHPGLVDCVVSDLISACHPVVAVYLRKLRVYAAAVSGRSGALALLHNEALQGALDSLPPSLGRQRLVKALLWSGLPVSALEKGAGSGTAVYGSGSLAWYVLERNQQRFLAFTLPNSSAAASVGRAEDRRHKRKPPSADEAYGTGSGAEGAISSFSEVVSCLDEILRHLWQLAIAIPDTARVALCIHPYVNDEVTRHSDPDAGTHNAKTVPNGSAGSAAKPASGGCDGVAEHEPDSTLASSDDDALPTMPAAADGEGMPAEVGYESDAALETSAADWPDGEAEGADTPADWSRNLYVDGGFDSEVAVDIPADEDAHTSLSAAPLWDSRAAVRSSVTLDATHSEDDVGTATDSSEGLRAKLKVPMDDADRGNIGTHPDDYRALAQALLLATPAAQHIFSSLLEVLSWSALPQTPLADSAASLALDGPLGHAQVPGDFGRHWRARLAANYSRCVAVWQAHCRLTDLSTAATPGAAVLCRPQTMERIALLLLHSCPDVFALGLLLLAMAGGTANARHLSRNEVEEFERRVRNTGSLLPWSVESSVAQLLFHAGVTAANVRLWRKASGLTDNLVPHHRRKNTSSAALLHVTALRTRLERVTKETRTPDRGGSTSTADQGARGDLLLSIGSLLLCSLEQRCADGSGRRALYRYNAYVNEFLLHRLPAAEECKETPSRPSPGPHITTLRVLLPSAQLKSSSPSTMPPQQIVSLRLAWQRTLRRSKKIAILRCFRNRTMRPPAVKDVRATRVATAFSAQIPVADDSDYSAPFL</sequence>
<dbReference type="Proteomes" id="UP000674179">
    <property type="component" value="Chromosome 33"/>
</dbReference>
<feature type="region of interest" description="Disordered" evidence="1">
    <location>
        <begin position="364"/>
        <end position="399"/>
    </location>
</feature>
<feature type="region of interest" description="Disordered" evidence="1">
    <location>
        <begin position="1191"/>
        <end position="1253"/>
    </location>
</feature>
<dbReference type="EMBL" id="JAFHKP010000033">
    <property type="protein sequence ID" value="KAG5469700.1"/>
    <property type="molecule type" value="Genomic_DNA"/>
</dbReference>
<accession>A0A836KGA5</accession>
<evidence type="ECO:0000256" key="1">
    <source>
        <dbReference type="SAM" id="MobiDB-lite"/>
    </source>
</evidence>
<dbReference type="GeneID" id="94169115"/>
<dbReference type="KEGG" id="lenr:94169115"/>
<feature type="compositionally biased region" description="Low complexity" evidence="1">
    <location>
        <begin position="1207"/>
        <end position="1218"/>
    </location>
</feature>
<feature type="region of interest" description="Disordered" evidence="1">
    <location>
        <begin position="126"/>
        <end position="145"/>
    </location>
</feature>
<gene>
    <name evidence="2" type="ORF">CUR178_01838</name>
</gene>
<protein>
    <submittedName>
        <fullName evidence="2">Uncharacterized protein</fullName>
    </submittedName>
</protein>